<dbReference type="OrthoDB" id="7251575at2"/>
<dbReference type="RefSeq" id="WP_063633674.1">
    <property type="nucleotide sequence ID" value="NZ_CP015285.1"/>
</dbReference>
<gene>
    <name evidence="3" type="ORF">A6A40_00700</name>
</gene>
<dbReference type="KEGG" id="ahu:A6A40_00700"/>
<dbReference type="Pfam" id="PF00990">
    <property type="entry name" value="GGDEF"/>
    <property type="match status" value="1"/>
</dbReference>
<dbReference type="InterPro" id="IPR035965">
    <property type="entry name" value="PAS-like_dom_sf"/>
</dbReference>
<name>A0A160JD49_9PROT</name>
<dbReference type="PIRSF" id="PIRSF005925">
    <property type="entry name" value="Dos"/>
    <property type="match status" value="1"/>
</dbReference>
<dbReference type="InterPro" id="IPR052155">
    <property type="entry name" value="Biofilm_reg_signaling"/>
</dbReference>
<dbReference type="STRING" id="1226968.A6A40_00700"/>
<dbReference type="AlphaFoldDB" id="A0A160JD49"/>
<keyword evidence="4" id="KW-1185">Reference proteome</keyword>
<dbReference type="InterPro" id="IPR029787">
    <property type="entry name" value="Nucleotide_cyclase"/>
</dbReference>
<dbReference type="SMART" id="SM00267">
    <property type="entry name" value="GGDEF"/>
    <property type="match status" value="1"/>
</dbReference>
<dbReference type="InterPro" id="IPR043128">
    <property type="entry name" value="Rev_trsase/Diguanyl_cyclase"/>
</dbReference>
<dbReference type="PANTHER" id="PTHR44757">
    <property type="entry name" value="DIGUANYLATE CYCLASE DGCP"/>
    <property type="match status" value="1"/>
</dbReference>
<proteinExistence type="predicted"/>
<organism evidence="3 4">
    <name type="scientific">Azospirillum humicireducens</name>
    <dbReference type="NCBI Taxonomy" id="1226968"/>
    <lineage>
        <taxon>Bacteria</taxon>
        <taxon>Pseudomonadati</taxon>
        <taxon>Pseudomonadota</taxon>
        <taxon>Alphaproteobacteria</taxon>
        <taxon>Rhodospirillales</taxon>
        <taxon>Azospirillaceae</taxon>
        <taxon>Azospirillum</taxon>
    </lineage>
</organism>
<dbReference type="SMART" id="SM00052">
    <property type="entry name" value="EAL"/>
    <property type="match status" value="1"/>
</dbReference>
<dbReference type="CDD" id="cd01949">
    <property type="entry name" value="GGDEF"/>
    <property type="match status" value="1"/>
</dbReference>
<dbReference type="SUPFAM" id="SSF55073">
    <property type="entry name" value="Nucleotide cyclase"/>
    <property type="match status" value="1"/>
</dbReference>
<dbReference type="Gene3D" id="3.20.20.450">
    <property type="entry name" value="EAL domain"/>
    <property type="match status" value="1"/>
</dbReference>
<dbReference type="Pfam" id="PF00563">
    <property type="entry name" value="EAL"/>
    <property type="match status" value="1"/>
</dbReference>
<dbReference type="SMART" id="SM00065">
    <property type="entry name" value="GAF"/>
    <property type="match status" value="1"/>
</dbReference>
<dbReference type="SUPFAM" id="SSF141868">
    <property type="entry name" value="EAL domain-like"/>
    <property type="match status" value="1"/>
</dbReference>
<dbReference type="Gene3D" id="3.30.450.40">
    <property type="match status" value="1"/>
</dbReference>
<dbReference type="InterPro" id="IPR035919">
    <property type="entry name" value="EAL_sf"/>
</dbReference>
<reference evidence="3 4" key="1">
    <citation type="journal article" date="2013" name="Int. J. Syst. Evol. Microbiol.">
        <title>Azospirillum humicireducens sp. nov., a nitrogen-fixing bacterium isolated from a microbial fuel cell.</title>
        <authorList>
            <person name="Zhou S."/>
            <person name="Han L."/>
            <person name="Wang Y."/>
            <person name="Yang G."/>
            <person name="Zhuang L."/>
            <person name="Hu P."/>
        </authorList>
    </citation>
    <scope>NUCLEOTIDE SEQUENCE [LARGE SCALE GENOMIC DNA]</scope>
    <source>
        <strain evidence="3 4">SgZ-5</strain>
    </source>
</reference>
<protein>
    <submittedName>
        <fullName evidence="3">GGDEF domain-containing protein</fullName>
    </submittedName>
</protein>
<dbReference type="FunFam" id="3.30.70.270:FF:000001">
    <property type="entry name" value="Diguanylate cyclase domain protein"/>
    <property type="match status" value="1"/>
</dbReference>
<dbReference type="EMBL" id="CP015285">
    <property type="protein sequence ID" value="ANC90546.1"/>
    <property type="molecule type" value="Genomic_DNA"/>
</dbReference>
<dbReference type="InterPro" id="IPR001633">
    <property type="entry name" value="EAL_dom"/>
</dbReference>
<dbReference type="GO" id="GO:0003824">
    <property type="term" value="F:catalytic activity"/>
    <property type="evidence" value="ECO:0007669"/>
    <property type="project" value="UniProtKB-ARBA"/>
</dbReference>
<dbReference type="InterPro" id="IPR029016">
    <property type="entry name" value="GAF-like_dom_sf"/>
</dbReference>
<evidence type="ECO:0000259" key="2">
    <source>
        <dbReference type="PROSITE" id="PS50887"/>
    </source>
</evidence>
<dbReference type="InterPro" id="IPR003018">
    <property type="entry name" value="GAF"/>
</dbReference>
<dbReference type="CDD" id="cd01948">
    <property type="entry name" value="EAL"/>
    <property type="match status" value="1"/>
</dbReference>
<dbReference type="PROSITE" id="PS50887">
    <property type="entry name" value="GGDEF"/>
    <property type="match status" value="1"/>
</dbReference>
<evidence type="ECO:0000313" key="3">
    <source>
        <dbReference type="EMBL" id="ANC90546.1"/>
    </source>
</evidence>
<accession>A0A160JD49</accession>
<dbReference type="SUPFAM" id="SSF55785">
    <property type="entry name" value="PYP-like sensor domain (PAS domain)"/>
    <property type="match status" value="1"/>
</dbReference>
<dbReference type="Gene3D" id="3.30.70.270">
    <property type="match status" value="1"/>
</dbReference>
<sequence>MDSAGAALDDRLPSDRLLRVTAAQWSAALVWTTADGTIVGANPAFARLAGCPLDSMIGWRLPALLDIGGRDWRTVWDEALGDHSPPGSGALCVPRRDPVPVDLHWQHLVDGTDTLLLCEMRGFDERERAEAVARLQQDVLELVAAGRSLKQVLDFLCRQVEACAPEVTCSVMLRDDENRMRVAAAPSLPGAYAAAIDGLPIGPDVGCCGSAMSLGEAVMSADIAEDPRWAPYREVPLAHGLAACWSNPIKGRGARMLGSFALYYRKPGPAAPFHRRLVDACVHLCALAIEHDRARAEINRLAYFDTLTGLPNRQLLADRATAALALAGRTRQPVTLMFLDVDRFKTINDSLGHAVGDQLLVEVANRLRRLFIEGDTLARLGGDEFVTLLPGCDAAHASLLAERVLASLSVPLTVADLTLTPTASIGIAVHPDDGMDFDTLLRQADAAMYRAKQAGRNRCHFFRRDMNEQAVRRLEMEAALREALDRQESGAGDDGAGEAPFELHYQPQVRLKPNCLYRVEALIRWTHPRWGAVSPAEFVPLAEECGLIDRLDSWVLETAVAQLGRWRAAGVPVPGLAVNVSAVRFARGDLPDQVRSVLAANGIPANDLTLEITERLMMSEEAGAHDALDALHALGVTLSIDDFGTGYSSLSYLKRFPVGELKIDRSFVKELDIDAANRPLVRAIIQIGEALGLTVVAEGVEREAQHLMLEAEGCAIGQGYRFARPMPAAALADWLAGEGKHWTECPDEDCISI</sequence>
<dbReference type="InterPro" id="IPR012226">
    <property type="entry name" value="Diguanyl_cyclase/Pdiesterase"/>
</dbReference>
<evidence type="ECO:0000259" key="1">
    <source>
        <dbReference type="PROSITE" id="PS50883"/>
    </source>
</evidence>
<dbReference type="InterPro" id="IPR000160">
    <property type="entry name" value="GGDEF_dom"/>
</dbReference>
<dbReference type="Proteomes" id="UP000077405">
    <property type="component" value="Chromosome"/>
</dbReference>
<dbReference type="PROSITE" id="PS50883">
    <property type="entry name" value="EAL"/>
    <property type="match status" value="1"/>
</dbReference>
<dbReference type="PANTHER" id="PTHR44757:SF2">
    <property type="entry name" value="BIOFILM ARCHITECTURE MAINTENANCE PROTEIN MBAA"/>
    <property type="match status" value="1"/>
</dbReference>
<dbReference type="Pfam" id="PF13185">
    <property type="entry name" value="GAF_2"/>
    <property type="match status" value="1"/>
</dbReference>
<dbReference type="Gene3D" id="3.30.450.20">
    <property type="entry name" value="PAS domain"/>
    <property type="match status" value="1"/>
</dbReference>
<dbReference type="SUPFAM" id="SSF55781">
    <property type="entry name" value="GAF domain-like"/>
    <property type="match status" value="1"/>
</dbReference>
<feature type="domain" description="EAL" evidence="1">
    <location>
        <begin position="473"/>
        <end position="739"/>
    </location>
</feature>
<feature type="domain" description="GGDEF" evidence="2">
    <location>
        <begin position="332"/>
        <end position="464"/>
    </location>
</feature>
<dbReference type="NCBIfam" id="TIGR00254">
    <property type="entry name" value="GGDEF"/>
    <property type="match status" value="1"/>
</dbReference>
<evidence type="ECO:0000313" key="4">
    <source>
        <dbReference type="Proteomes" id="UP000077405"/>
    </source>
</evidence>